<dbReference type="EMBL" id="JAPWDV010000001">
    <property type="protein sequence ID" value="KAJ6222359.1"/>
    <property type="molecule type" value="Genomic_DNA"/>
</dbReference>
<dbReference type="OMA" id="NDIAWKK"/>
<dbReference type="GO" id="GO:0003723">
    <property type="term" value="F:RNA binding"/>
    <property type="evidence" value="ECO:0007669"/>
    <property type="project" value="TreeGrafter"/>
</dbReference>
<reference evidence="7" key="1">
    <citation type="submission" date="2022-12" db="EMBL/GenBank/DDBJ databases">
        <title>Genome assemblies of Blomia tropicalis.</title>
        <authorList>
            <person name="Cui Y."/>
        </authorList>
    </citation>
    <scope>NUCLEOTIDE SEQUENCE</scope>
    <source>
        <tissue evidence="7">Adult mites</tissue>
    </source>
</reference>
<feature type="compositionally biased region" description="Basic residues" evidence="4">
    <location>
        <begin position="300"/>
        <end position="316"/>
    </location>
</feature>
<evidence type="ECO:0000313" key="7">
    <source>
        <dbReference type="EMBL" id="KAJ6222359.1"/>
    </source>
</evidence>
<evidence type="ECO:0000256" key="1">
    <source>
        <dbReference type="ARBA" id="ARBA00004123"/>
    </source>
</evidence>
<comment type="subcellular location">
    <subcellularLocation>
        <location evidence="1">Nucleus</location>
    </subcellularLocation>
</comment>
<accession>A0A9Q0MB31</accession>
<dbReference type="GO" id="GO:0042273">
    <property type="term" value="P:ribosomal large subunit biogenesis"/>
    <property type="evidence" value="ECO:0007669"/>
    <property type="project" value="TreeGrafter"/>
</dbReference>
<dbReference type="PANTHER" id="PTHR14369:SF0">
    <property type="entry name" value="SURFEIT LOCUS PROTEIN 6"/>
    <property type="match status" value="1"/>
</dbReference>
<evidence type="ECO:0000256" key="2">
    <source>
        <dbReference type="ARBA" id="ARBA00005904"/>
    </source>
</evidence>
<feature type="compositionally biased region" description="Basic and acidic residues" evidence="4">
    <location>
        <begin position="270"/>
        <end position="299"/>
    </location>
</feature>
<dbReference type="InterPro" id="IPR007019">
    <property type="entry name" value="SURF6"/>
</dbReference>
<feature type="region of interest" description="Disordered" evidence="4">
    <location>
        <begin position="258"/>
        <end position="316"/>
    </location>
</feature>
<comment type="similarity">
    <text evidence="2">Belongs to the SURF6 family.</text>
</comment>
<keyword evidence="3" id="KW-0539">Nucleus</keyword>
<protein>
    <recommendedName>
        <fullName evidence="9">Surfeit locus protein 6</fullName>
    </recommendedName>
</protein>
<dbReference type="Pfam" id="PF15459">
    <property type="entry name" value="RRP14"/>
    <property type="match status" value="1"/>
</dbReference>
<dbReference type="InterPro" id="IPR029190">
    <property type="entry name" value="Rrp14/SURF6_C"/>
</dbReference>
<proteinExistence type="inferred from homology"/>
<evidence type="ECO:0000259" key="5">
    <source>
        <dbReference type="Pfam" id="PF04935"/>
    </source>
</evidence>
<dbReference type="GO" id="GO:0042274">
    <property type="term" value="P:ribosomal small subunit biogenesis"/>
    <property type="evidence" value="ECO:0007669"/>
    <property type="project" value="TreeGrafter"/>
</dbReference>
<comment type="caution">
    <text evidence="7">The sequence shown here is derived from an EMBL/GenBank/DDBJ whole genome shotgun (WGS) entry which is preliminary data.</text>
</comment>
<name>A0A9Q0MB31_BLOTA</name>
<gene>
    <name evidence="7" type="ORF">RDWZM_000904</name>
</gene>
<sequence>MAVIKYENDTKLNSNCKLNSQEEDKNTMDQLRKLSQFFSGMIDTIPAKVYYTKNEDILEDIEVNKRAIFEDSNLSKKAKNKRIKLDPNSQKKVSDIATAFCDKKKNDGKMKELKKKLAKRIKELRVARGANDKPKKLEITSTAEKDNKDVDNDKNLKTSKKVPKIFDKSGGLVFSKFDFASHVDLATEEKIEKSKQKKVSLKGLLVKVKKEDEKIEKLATTNIEAASKAKEKRMWKNALEKAEGNKVRDNTKLIEKSLKQKNKLKVKRAKAWDERKKNVEKRKEMKQERRQKNINERKQQTKNKKMKILKKKGRIA</sequence>
<evidence type="ECO:0000256" key="4">
    <source>
        <dbReference type="SAM" id="MobiDB-lite"/>
    </source>
</evidence>
<feature type="domain" description="Ribosomal RNA-processing protein 14 N-terminal" evidence="6">
    <location>
        <begin position="31"/>
        <end position="87"/>
    </location>
</feature>
<dbReference type="PANTHER" id="PTHR14369">
    <property type="entry name" value="SURFEIT LOCUS PROTEIN 6"/>
    <property type="match status" value="1"/>
</dbReference>
<keyword evidence="8" id="KW-1185">Reference proteome</keyword>
<feature type="compositionally biased region" description="Basic residues" evidence="4">
    <location>
        <begin position="259"/>
        <end position="269"/>
    </location>
</feature>
<evidence type="ECO:0000313" key="8">
    <source>
        <dbReference type="Proteomes" id="UP001142055"/>
    </source>
</evidence>
<dbReference type="GO" id="GO:0005730">
    <property type="term" value="C:nucleolus"/>
    <property type="evidence" value="ECO:0007669"/>
    <property type="project" value="TreeGrafter"/>
</dbReference>
<dbReference type="Proteomes" id="UP001142055">
    <property type="component" value="Chromosome 1"/>
</dbReference>
<dbReference type="GO" id="GO:0003677">
    <property type="term" value="F:DNA binding"/>
    <property type="evidence" value="ECO:0007669"/>
    <property type="project" value="TreeGrafter"/>
</dbReference>
<dbReference type="InterPro" id="IPR029188">
    <property type="entry name" value="Rrp14_N"/>
</dbReference>
<dbReference type="Pfam" id="PF04935">
    <property type="entry name" value="SURF6"/>
    <property type="match status" value="1"/>
</dbReference>
<feature type="domain" description="Ribosomal RNA-processing protein 14/surfeit locus protein 6 C-terminal" evidence="5">
    <location>
        <begin position="111"/>
        <end position="307"/>
    </location>
</feature>
<evidence type="ECO:0000256" key="3">
    <source>
        <dbReference type="ARBA" id="ARBA00023242"/>
    </source>
</evidence>
<dbReference type="AlphaFoldDB" id="A0A9Q0MB31"/>
<organism evidence="7 8">
    <name type="scientific">Blomia tropicalis</name>
    <name type="common">Mite</name>
    <dbReference type="NCBI Taxonomy" id="40697"/>
    <lineage>
        <taxon>Eukaryota</taxon>
        <taxon>Metazoa</taxon>
        <taxon>Ecdysozoa</taxon>
        <taxon>Arthropoda</taxon>
        <taxon>Chelicerata</taxon>
        <taxon>Arachnida</taxon>
        <taxon>Acari</taxon>
        <taxon>Acariformes</taxon>
        <taxon>Sarcoptiformes</taxon>
        <taxon>Astigmata</taxon>
        <taxon>Glycyphagoidea</taxon>
        <taxon>Echimyopodidae</taxon>
        <taxon>Blomia</taxon>
    </lineage>
</organism>
<evidence type="ECO:0000259" key="6">
    <source>
        <dbReference type="Pfam" id="PF15459"/>
    </source>
</evidence>
<evidence type="ECO:0008006" key="9">
    <source>
        <dbReference type="Google" id="ProtNLM"/>
    </source>
</evidence>